<evidence type="ECO:0000313" key="2">
    <source>
        <dbReference type="Proteomes" id="UP000626148"/>
    </source>
</evidence>
<dbReference type="RefSeq" id="WP_189612085.1">
    <property type="nucleotide sequence ID" value="NZ_BMXR01000012.1"/>
</dbReference>
<dbReference type="EMBL" id="BMXR01000012">
    <property type="protein sequence ID" value="GGX68552.1"/>
    <property type="molecule type" value="Genomic_DNA"/>
</dbReference>
<sequence length="58" mass="6501">MNASFETRTTQPVDLASIEAEARALRQAYLTELSERFANWMSDLYADLFKGKGTARSA</sequence>
<organism evidence="1 2">
    <name type="scientific">Saccharospirillum salsuginis</name>
    <dbReference type="NCBI Taxonomy" id="418750"/>
    <lineage>
        <taxon>Bacteria</taxon>
        <taxon>Pseudomonadati</taxon>
        <taxon>Pseudomonadota</taxon>
        <taxon>Gammaproteobacteria</taxon>
        <taxon>Oceanospirillales</taxon>
        <taxon>Saccharospirillaceae</taxon>
        <taxon>Saccharospirillum</taxon>
    </lineage>
</organism>
<reference evidence="1" key="1">
    <citation type="journal article" date="2014" name="Int. J. Syst. Evol. Microbiol.">
        <title>Complete genome sequence of Corynebacterium casei LMG S-19264T (=DSM 44701T), isolated from a smear-ripened cheese.</title>
        <authorList>
            <consortium name="US DOE Joint Genome Institute (JGI-PGF)"/>
            <person name="Walter F."/>
            <person name="Albersmeier A."/>
            <person name="Kalinowski J."/>
            <person name="Ruckert C."/>
        </authorList>
    </citation>
    <scope>NUCLEOTIDE SEQUENCE</scope>
    <source>
        <strain evidence="1">KCTC 22169</strain>
    </source>
</reference>
<proteinExistence type="predicted"/>
<keyword evidence="2" id="KW-1185">Reference proteome</keyword>
<protein>
    <submittedName>
        <fullName evidence="1">Uncharacterized protein</fullName>
    </submittedName>
</protein>
<comment type="caution">
    <text evidence="1">The sequence shown here is derived from an EMBL/GenBank/DDBJ whole genome shotgun (WGS) entry which is preliminary data.</text>
</comment>
<name>A0A918KPK7_9GAMM</name>
<reference evidence="1" key="2">
    <citation type="submission" date="2020-09" db="EMBL/GenBank/DDBJ databases">
        <authorList>
            <person name="Sun Q."/>
            <person name="Kim S."/>
        </authorList>
    </citation>
    <scope>NUCLEOTIDE SEQUENCE</scope>
    <source>
        <strain evidence="1">KCTC 22169</strain>
    </source>
</reference>
<gene>
    <name evidence="1" type="ORF">GCM10007392_40170</name>
</gene>
<accession>A0A918KPK7</accession>
<evidence type="ECO:0000313" key="1">
    <source>
        <dbReference type="EMBL" id="GGX68552.1"/>
    </source>
</evidence>
<dbReference type="Proteomes" id="UP000626148">
    <property type="component" value="Unassembled WGS sequence"/>
</dbReference>
<dbReference type="AlphaFoldDB" id="A0A918KPK7"/>